<reference evidence="5 6" key="1">
    <citation type="submission" date="2024-03" db="EMBL/GenBank/DDBJ databases">
        <title>The genome assembly and annotation of the cricket Gryllus longicercus Weissman &amp; Gray.</title>
        <authorList>
            <person name="Szrajer S."/>
            <person name="Gray D."/>
            <person name="Ylla G."/>
        </authorList>
    </citation>
    <scope>NUCLEOTIDE SEQUENCE [LARGE SCALE GENOMIC DNA]</scope>
    <source>
        <strain evidence="5">DAG 2021-001</strain>
        <tissue evidence="5">Whole body minus gut</tissue>
    </source>
</reference>
<dbReference type="Gene3D" id="3.15.10.30">
    <property type="entry name" value="Haemolymph juvenile hormone binding protein"/>
    <property type="match status" value="1"/>
</dbReference>
<dbReference type="Proteomes" id="UP001378592">
    <property type="component" value="Unassembled WGS sequence"/>
</dbReference>
<evidence type="ECO:0000256" key="1">
    <source>
        <dbReference type="ARBA" id="ARBA00022729"/>
    </source>
</evidence>
<evidence type="ECO:0000256" key="2">
    <source>
        <dbReference type="ARBA" id="ARBA00023108"/>
    </source>
</evidence>
<keyword evidence="2" id="KW-0090">Biological rhythms</keyword>
<protein>
    <submittedName>
        <fullName evidence="5">Uncharacterized protein</fullName>
    </submittedName>
</protein>
<name>A0AAN9YXK8_9ORTH</name>
<evidence type="ECO:0000256" key="3">
    <source>
        <dbReference type="ARBA" id="ARBA00060902"/>
    </source>
</evidence>
<evidence type="ECO:0000313" key="5">
    <source>
        <dbReference type="EMBL" id="KAK7788689.1"/>
    </source>
</evidence>
<dbReference type="Pfam" id="PF06585">
    <property type="entry name" value="JHBP"/>
    <property type="match status" value="1"/>
</dbReference>
<dbReference type="SMART" id="SM00700">
    <property type="entry name" value="JHBP"/>
    <property type="match status" value="1"/>
</dbReference>
<keyword evidence="6" id="KW-1185">Reference proteome</keyword>
<evidence type="ECO:0000256" key="4">
    <source>
        <dbReference type="SAM" id="SignalP"/>
    </source>
</evidence>
<feature type="chain" id="PRO_5043017359" evidence="4">
    <location>
        <begin position="18"/>
        <end position="257"/>
    </location>
</feature>
<dbReference type="FunFam" id="3.15.10.30:FF:000001">
    <property type="entry name" value="Takeout-like protein 1"/>
    <property type="match status" value="1"/>
</dbReference>
<gene>
    <name evidence="5" type="ORF">R5R35_003468</name>
</gene>
<dbReference type="InterPro" id="IPR010562">
    <property type="entry name" value="Haemolymph_juvenile_hormone-bd"/>
</dbReference>
<dbReference type="EMBL" id="JAZDUA010000969">
    <property type="protein sequence ID" value="KAK7788689.1"/>
    <property type="molecule type" value="Genomic_DNA"/>
</dbReference>
<evidence type="ECO:0000313" key="6">
    <source>
        <dbReference type="Proteomes" id="UP001378592"/>
    </source>
</evidence>
<dbReference type="PANTHER" id="PTHR11008">
    <property type="entry name" value="PROTEIN TAKEOUT-LIKE PROTEIN"/>
    <property type="match status" value="1"/>
</dbReference>
<dbReference type="PANTHER" id="PTHR11008:SF18">
    <property type="entry name" value="BCDNA.GH05536-RELATED"/>
    <property type="match status" value="1"/>
</dbReference>
<dbReference type="GO" id="GO:0005615">
    <property type="term" value="C:extracellular space"/>
    <property type="evidence" value="ECO:0007669"/>
    <property type="project" value="TreeGrafter"/>
</dbReference>
<comment type="similarity">
    <text evidence="3">Belongs to the TO family.</text>
</comment>
<keyword evidence="1 4" id="KW-0732">Signal</keyword>
<dbReference type="InterPro" id="IPR038606">
    <property type="entry name" value="To_sf"/>
</dbReference>
<dbReference type="AlphaFoldDB" id="A0AAN9YXK8"/>
<sequence length="257" mass="29120">MLRFAVLCAVLAAAATAAPSKTELAAAVGERLKLCGRSRSDYNECMKERLEQLLPELAETGIPEVGVPRGEPTEIPEMTVHYRNGNMSADLRIRNSRTWGAAGLKIRSVKSIVNDPEVFRFEVGYYMPRIFTEGDYKVDARLVVPIITKGYYNITMTDVTGVWEVTGEHYKKRGQDFVRITSFKMLPEVGDMRIYASNLVPGNPELSEYLLALANQYWLPLYEQLLPDTNEAWGQIIVERMNRVFNKVPFDAMFPLE</sequence>
<accession>A0AAN9YXK8</accession>
<organism evidence="5 6">
    <name type="scientific">Gryllus longicercus</name>
    <dbReference type="NCBI Taxonomy" id="2509291"/>
    <lineage>
        <taxon>Eukaryota</taxon>
        <taxon>Metazoa</taxon>
        <taxon>Ecdysozoa</taxon>
        <taxon>Arthropoda</taxon>
        <taxon>Hexapoda</taxon>
        <taxon>Insecta</taxon>
        <taxon>Pterygota</taxon>
        <taxon>Neoptera</taxon>
        <taxon>Polyneoptera</taxon>
        <taxon>Orthoptera</taxon>
        <taxon>Ensifera</taxon>
        <taxon>Gryllidea</taxon>
        <taxon>Grylloidea</taxon>
        <taxon>Gryllidae</taxon>
        <taxon>Gryllinae</taxon>
        <taxon>Gryllus</taxon>
    </lineage>
</organism>
<feature type="signal peptide" evidence="4">
    <location>
        <begin position="1"/>
        <end position="17"/>
    </location>
</feature>
<proteinExistence type="inferred from homology"/>
<comment type="caution">
    <text evidence="5">The sequence shown here is derived from an EMBL/GenBank/DDBJ whole genome shotgun (WGS) entry which is preliminary data.</text>
</comment>
<dbReference type="GO" id="GO:0007623">
    <property type="term" value="P:circadian rhythm"/>
    <property type="evidence" value="ECO:0007669"/>
    <property type="project" value="UniProtKB-ARBA"/>
</dbReference>